<evidence type="ECO:0000313" key="3">
    <source>
        <dbReference type="Proteomes" id="UP000664303"/>
    </source>
</evidence>
<gene>
    <name evidence="2" type="ORF">JYP50_01705</name>
</gene>
<proteinExistence type="predicted"/>
<reference evidence="2" key="1">
    <citation type="submission" date="2021-02" db="EMBL/GenBank/DDBJ databases">
        <title>PHA producing bacteria isolated from coastal sediment in Guangdong, Shenzhen.</title>
        <authorList>
            <person name="Zheng W."/>
            <person name="Yu S."/>
            <person name="Huang Y."/>
        </authorList>
    </citation>
    <scope>NUCLEOTIDE SEQUENCE</scope>
    <source>
        <strain evidence="2">TN14-10</strain>
    </source>
</reference>
<dbReference type="GO" id="GO:0016702">
    <property type="term" value="F:oxidoreductase activity, acting on single donors with incorporation of molecular oxygen, incorporation of two atoms of oxygen"/>
    <property type="evidence" value="ECO:0007669"/>
    <property type="project" value="UniProtKB-ARBA"/>
</dbReference>
<name>A0A939IKT9_9GAMM</name>
<feature type="domain" description="Extradiol ring-cleavage dioxygenase class III enzyme subunit B" evidence="1">
    <location>
        <begin position="20"/>
        <end position="319"/>
    </location>
</feature>
<dbReference type="InterPro" id="IPR004183">
    <property type="entry name" value="Xdiol_dOase_suB"/>
</dbReference>
<dbReference type="Proteomes" id="UP000664303">
    <property type="component" value="Unassembled WGS sequence"/>
</dbReference>
<evidence type="ECO:0000313" key="2">
    <source>
        <dbReference type="EMBL" id="MBN7795287.1"/>
    </source>
</evidence>
<dbReference type="GO" id="GO:0008198">
    <property type="term" value="F:ferrous iron binding"/>
    <property type="evidence" value="ECO:0007669"/>
    <property type="project" value="InterPro"/>
</dbReference>
<dbReference type="Pfam" id="PF02900">
    <property type="entry name" value="LigB"/>
    <property type="match status" value="1"/>
</dbReference>
<comment type="caution">
    <text evidence="2">The sequence shown here is derived from an EMBL/GenBank/DDBJ whole genome shotgun (WGS) entry which is preliminary data.</text>
</comment>
<dbReference type="SUPFAM" id="SSF53213">
    <property type="entry name" value="LigB-like"/>
    <property type="match status" value="1"/>
</dbReference>
<protein>
    <recommendedName>
        <fullName evidence="1">Extradiol ring-cleavage dioxygenase class III enzyme subunit B domain-containing protein</fullName>
    </recommendedName>
</protein>
<evidence type="ECO:0000259" key="1">
    <source>
        <dbReference type="Pfam" id="PF02900"/>
    </source>
</evidence>
<dbReference type="AlphaFoldDB" id="A0A939IKT9"/>
<keyword evidence="3" id="KW-1185">Reference proteome</keyword>
<organism evidence="2 3">
    <name type="scientific">Parahaliea mediterranea</name>
    <dbReference type="NCBI Taxonomy" id="651086"/>
    <lineage>
        <taxon>Bacteria</taxon>
        <taxon>Pseudomonadati</taxon>
        <taxon>Pseudomonadota</taxon>
        <taxon>Gammaproteobacteria</taxon>
        <taxon>Cellvibrionales</taxon>
        <taxon>Halieaceae</taxon>
        <taxon>Parahaliea</taxon>
    </lineage>
</organism>
<dbReference type="RefSeq" id="WP_206558718.1">
    <property type="nucleotide sequence ID" value="NZ_JAFKCZ010000001.1"/>
</dbReference>
<dbReference type="Gene3D" id="3.40.830.10">
    <property type="entry name" value="LigB-like"/>
    <property type="match status" value="1"/>
</dbReference>
<sequence length="338" mass="37485">MTIDTSQQLIAGTESKIVAAFGMTHTPGLGNLLSLPPEGQVENILAGFDEARSLLARAQPDIILALVNDHFDMSSMDNMPAFSISVADQHYGPPAHLEDWIQLKRAPIAGHRDYAMTILESGIAAGFDITRWGSAELVHNVLLPMRFLRPERDIPVVPIFTNCFVPPCPTLSRCFDLGQLLARVIAKRPEKVAIIASGGISHWPPFVNETDQPLDEFEQRMLEAQRAGPGGMTKDPELSRMIAEREMEMAATRDDLINVDWDRRVLNALERGDKETLLSMNYEDIYRDAGNGGYEMALWVMMMGALNGIPGRTLFYEPVREWMGGVSVLSYDKALSAN</sequence>
<dbReference type="EMBL" id="JAFKCZ010000001">
    <property type="protein sequence ID" value="MBN7795287.1"/>
    <property type="molecule type" value="Genomic_DNA"/>
</dbReference>
<accession>A0A939IKT9</accession>